<proteinExistence type="predicted"/>
<dbReference type="AlphaFoldDB" id="A0A6C0KJ15"/>
<sequence>MAYSTTLPTDESATLKSSCGNGLNLGLDKQCYGCASGSIMIQGPGNISGLYCKAADGTVSEPIKSEKY</sequence>
<reference evidence="1" key="1">
    <citation type="journal article" date="2020" name="Nature">
        <title>Giant virus diversity and host interactions through global metagenomics.</title>
        <authorList>
            <person name="Schulz F."/>
            <person name="Roux S."/>
            <person name="Paez-Espino D."/>
            <person name="Jungbluth S."/>
            <person name="Walsh D.A."/>
            <person name="Denef V.J."/>
            <person name="McMahon K.D."/>
            <person name="Konstantinidis K.T."/>
            <person name="Eloe-Fadrosh E.A."/>
            <person name="Kyrpides N.C."/>
            <person name="Woyke T."/>
        </authorList>
    </citation>
    <scope>NUCLEOTIDE SEQUENCE</scope>
    <source>
        <strain evidence="1">GVMAG-S-3300012000-57</strain>
    </source>
</reference>
<organism evidence="1">
    <name type="scientific">viral metagenome</name>
    <dbReference type="NCBI Taxonomy" id="1070528"/>
    <lineage>
        <taxon>unclassified sequences</taxon>
        <taxon>metagenomes</taxon>
        <taxon>organismal metagenomes</taxon>
    </lineage>
</organism>
<dbReference type="EMBL" id="MN740899">
    <property type="protein sequence ID" value="QHU17151.1"/>
    <property type="molecule type" value="Genomic_DNA"/>
</dbReference>
<protein>
    <submittedName>
        <fullName evidence="1">Uncharacterized protein</fullName>
    </submittedName>
</protein>
<name>A0A6C0KJ15_9ZZZZ</name>
<evidence type="ECO:0000313" key="1">
    <source>
        <dbReference type="EMBL" id="QHU17151.1"/>
    </source>
</evidence>
<accession>A0A6C0KJ15</accession>